<dbReference type="SUPFAM" id="SSF52402">
    <property type="entry name" value="Adenine nucleotide alpha hydrolases-like"/>
    <property type="match status" value="1"/>
</dbReference>
<dbReference type="Proteomes" id="UP000198995">
    <property type="component" value="Unassembled WGS sequence"/>
</dbReference>
<dbReference type="InterPro" id="IPR012255">
    <property type="entry name" value="ETF_b"/>
</dbReference>
<dbReference type="InterPro" id="IPR033948">
    <property type="entry name" value="ETF_beta_N"/>
</dbReference>
<organism evidence="3 4">
    <name type="scientific">Peptococcus niger</name>
    <dbReference type="NCBI Taxonomy" id="2741"/>
    <lineage>
        <taxon>Bacteria</taxon>
        <taxon>Bacillati</taxon>
        <taxon>Bacillota</taxon>
        <taxon>Clostridia</taxon>
        <taxon>Eubacteriales</taxon>
        <taxon>Peptococcaceae</taxon>
        <taxon>Peptococcus</taxon>
    </lineage>
</organism>
<reference evidence="3 4" key="1">
    <citation type="submission" date="2016-10" db="EMBL/GenBank/DDBJ databases">
        <authorList>
            <person name="de Groot N.N."/>
        </authorList>
    </citation>
    <scope>NUCLEOTIDE SEQUENCE [LARGE SCALE GENOMIC DNA]</scope>
    <source>
        <strain evidence="3 4">DSM 20475</strain>
    </source>
</reference>
<dbReference type="OrthoDB" id="9804960at2"/>
<feature type="domain" description="Electron transfer flavoprotein alpha/beta-subunit N-terminal" evidence="2">
    <location>
        <begin position="23"/>
        <end position="218"/>
    </location>
</feature>
<sequence>MDILVCIKQVADDSIDISFDASKDAIDFNGAEQVVNAFDTYALEMAARLKEADEGEITVLSVGPDSAKNSLKNCLAVGAEKAALITCDDYQEKDPKQIAQLLAKGIKDLEAERGGAFDLIFCGKESTDQASGQVGLMLANELGYGVMTNVIDIEKAGDVMKAKHQTDVGYDLIEAGMPVVLTVEKPKYEPRYPTVKSKMAARKKPIEELSPADASAHGYEVVKVYGPPKREAGVKIVAESAEDAVAQAMEHVLAAKVL</sequence>
<gene>
    <name evidence="3" type="ORF">SAMN04489866_10521</name>
</gene>
<dbReference type="GO" id="GO:0009055">
    <property type="term" value="F:electron transfer activity"/>
    <property type="evidence" value="ECO:0007669"/>
    <property type="project" value="InterPro"/>
</dbReference>
<dbReference type="PANTHER" id="PTHR21294">
    <property type="entry name" value="ELECTRON TRANSFER FLAVOPROTEIN BETA-SUBUNIT"/>
    <property type="match status" value="1"/>
</dbReference>
<proteinExistence type="predicted"/>
<dbReference type="PIRSF" id="PIRSF000090">
    <property type="entry name" value="Beta-ETF"/>
    <property type="match status" value="1"/>
</dbReference>
<dbReference type="InterPro" id="IPR014730">
    <property type="entry name" value="ETF_a/b_N"/>
</dbReference>
<protein>
    <recommendedName>
        <fullName evidence="1">Electron transfer flavoprotein small subunit</fullName>
    </recommendedName>
</protein>
<dbReference type="PANTHER" id="PTHR21294:SF17">
    <property type="entry name" value="PROTEIN FIXA"/>
    <property type="match status" value="1"/>
</dbReference>
<dbReference type="STRING" id="2741.SAMN04489866_10521"/>
<accession>A0A1G6WFN8</accession>
<name>A0A1G6WFN8_PEPNI</name>
<dbReference type="AlphaFoldDB" id="A0A1G6WFN8"/>
<dbReference type="SMART" id="SM00893">
    <property type="entry name" value="ETF"/>
    <property type="match status" value="1"/>
</dbReference>
<dbReference type="Gene3D" id="3.40.50.620">
    <property type="entry name" value="HUPs"/>
    <property type="match status" value="1"/>
</dbReference>
<dbReference type="EMBL" id="FNAF01000005">
    <property type="protein sequence ID" value="SDD64047.1"/>
    <property type="molecule type" value="Genomic_DNA"/>
</dbReference>
<keyword evidence="4" id="KW-1185">Reference proteome</keyword>
<dbReference type="Pfam" id="PF01012">
    <property type="entry name" value="ETF"/>
    <property type="match status" value="1"/>
</dbReference>
<dbReference type="RefSeq" id="WP_091791701.1">
    <property type="nucleotide sequence ID" value="NZ_FNAF01000005.1"/>
</dbReference>
<dbReference type="CDD" id="cd01714">
    <property type="entry name" value="ETF_beta"/>
    <property type="match status" value="1"/>
</dbReference>
<dbReference type="InterPro" id="IPR014729">
    <property type="entry name" value="Rossmann-like_a/b/a_fold"/>
</dbReference>
<evidence type="ECO:0000313" key="4">
    <source>
        <dbReference type="Proteomes" id="UP000198995"/>
    </source>
</evidence>
<evidence type="ECO:0000259" key="2">
    <source>
        <dbReference type="SMART" id="SM00893"/>
    </source>
</evidence>
<evidence type="ECO:0000256" key="1">
    <source>
        <dbReference type="ARBA" id="ARBA00042002"/>
    </source>
</evidence>
<evidence type="ECO:0000313" key="3">
    <source>
        <dbReference type="EMBL" id="SDD64047.1"/>
    </source>
</evidence>